<feature type="region of interest" description="Disordered" evidence="1">
    <location>
        <begin position="1"/>
        <end position="21"/>
    </location>
</feature>
<dbReference type="EMBL" id="PDNA01000065">
    <property type="protein sequence ID" value="PGH17383.1"/>
    <property type="molecule type" value="Genomic_DNA"/>
</dbReference>
<feature type="compositionally biased region" description="Pro residues" evidence="1">
    <location>
        <begin position="57"/>
        <end position="78"/>
    </location>
</feature>
<feature type="compositionally biased region" description="Acidic residues" evidence="1">
    <location>
        <begin position="374"/>
        <end position="418"/>
    </location>
</feature>
<feature type="compositionally biased region" description="Acidic residues" evidence="1">
    <location>
        <begin position="203"/>
        <end position="220"/>
    </location>
</feature>
<dbReference type="OrthoDB" id="4755622at2759"/>
<feature type="compositionally biased region" description="Low complexity" evidence="1">
    <location>
        <begin position="79"/>
        <end position="92"/>
    </location>
</feature>
<feature type="compositionally biased region" description="Basic residues" evidence="1">
    <location>
        <begin position="442"/>
        <end position="461"/>
    </location>
</feature>
<feature type="region of interest" description="Disordered" evidence="1">
    <location>
        <begin position="346"/>
        <end position="461"/>
    </location>
</feature>
<feature type="region of interest" description="Disordered" evidence="1">
    <location>
        <begin position="271"/>
        <end position="308"/>
    </location>
</feature>
<dbReference type="Proteomes" id="UP000224634">
    <property type="component" value="Unassembled WGS sequence"/>
</dbReference>
<reference evidence="2 3" key="1">
    <citation type="submission" date="2017-10" db="EMBL/GenBank/DDBJ databases">
        <title>Comparative genomics in systemic dimorphic fungi from Ajellomycetaceae.</title>
        <authorList>
            <person name="Munoz J.F."/>
            <person name="Mcewen J.G."/>
            <person name="Clay O.K."/>
            <person name="Cuomo C.A."/>
        </authorList>
    </citation>
    <scope>NUCLEOTIDE SEQUENCE [LARGE SCALE GENOMIC DNA]</scope>
    <source>
        <strain evidence="2 3">UAMH7299</strain>
    </source>
</reference>
<feature type="compositionally biased region" description="Basic and acidic residues" evidence="1">
    <location>
        <begin position="274"/>
        <end position="303"/>
    </location>
</feature>
<organism evidence="2 3">
    <name type="scientific">Polytolypa hystricis (strain UAMH7299)</name>
    <dbReference type="NCBI Taxonomy" id="1447883"/>
    <lineage>
        <taxon>Eukaryota</taxon>
        <taxon>Fungi</taxon>
        <taxon>Dikarya</taxon>
        <taxon>Ascomycota</taxon>
        <taxon>Pezizomycotina</taxon>
        <taxon>Eurotiomycetes</taxon>
        <taxon>Eurotiomycetidae</taxon>
        <taxon>Onygenales</taxon>
        <taxon>Onygenales incertae sedis</taxon>
        <taxon>Polytolypa</taxon>
    </lineage>
</organism>
<dbReference type="AlphaFoldDB" id="A0A2B7Y8M7"/>
<feature type="compositionally biased region" description="Low complexity" evidence="1">
    <location>
        <begin position="122"/>
        <end position="135"/>
    </location>
</feature>
<protein>
    <submittedName>
        <fullName evidence="2">Uncharacterized protein</fullName>
    </submittedName>
</protein>
<feature type="region of interest" description="Disordered" evidence="1">
    <location>
        <begin position="183"/>
        <end position="234"/>
    </location>
</feature>
<feature type="compositionally biased region" description="Low complexity" evidence="1">
    <location>
        <begin position="7"/>
        <end position="19"/>
    </location>
</feature>
<feature type="compositionally biased region" description="Basic and acidic residues" evidence="1">
    <location>
        <begin position="221"/>
        <end position="231"/>
    </location>
</feature>
<accession>A0A2B7Y8M7</accession>
<name>A0A2B7Y8M7_POLH7</name>
<sequence>MQNSLRASSSSSSSASSSSIPYWILDDIQQNERWLRSSAPSPESVCPPISAKRSTPTPQPQPQRQPPAPAPPPPPAPAPARESSLGTSSSRSANEIEVIEIPDTPPSDPVEDIMEQDSALVPAPATNTSTNNNASTPPPEPHSTFKQITIHTAKCDVCNLHNKSTLRRCTDCGWQICSPCWSARGGNGTHGATRKFTGPVYQSDDDDEEEEVGEDEDEREIEDKTKEDKEAKRIKHIPNPPARRHVLVAKERKVRGEKPPRKRHLVSIAMRSGGETEKNGKNGTEDRHGNMGRDEVREEDSKDTAVTATYGMRNPLFDLLEAAEKEFGNHAVQSKGRGAVAKESNLFVPMDVDGGHPAQRTSRKRRRSSSLSTVDEEDEDNDEAYADDEGENDEDDENQDGETEDDDSEYNSEEEESDSPPPWPKKPSFALWDPVAEDLRGRSHSRKWKKRKTRGRSIRRR</sequence>
<evidence type="ECO:0000256" key="1">
    <source>
        <dbReference type="SAM" id="MobiDB-lite"/>
    </source>
</evidence>
<feature type="region of interest" description="Disordered" evidence="1">
    <location>
        <begin position="34"/>
        <end position="144"/>
    </location>
</feature>
<evidence type="ECO:0000313" key="2">
    <source>
        <dbReference type="EMBL" id="PGH17383.1"/>
    </source>
</evidence>
<keyword evidence="3" id="KW-1185">Reference proteome</keyword>
<evidence type="ECO:0000313" key="3">
    <source>
        <dbReference type="Proteomes" id="UP000224634"/>
    </source>
</evidence>
<proteinExistence type="predicted"/>
<comment type="caution">
    <text evidence="2">The sequence shown here is derived from an EMBL/GenBank/DDBJ whole genome shotgun (WGS) entry which is preliminary data.</text>
</comment>
<gene>
    <name evidence="2" type="ORF">AJ80_04839</name>
</gene>